<dbReference type="GO" id="GO:0005506">
    <property type="term" value="F:iron ion binding"/>
    <property type="evidence" value="ECO:0007669"/>
    <property type="project" value="InterPro"/>
</dbReference>
<comment type="similarity">
    <text evidence="3 13">Belongs to the cytochrome P450 family.</text>
</comment>
<evidence type="ECO:0000256" key="7">
    <source>
        <dbReference type="ARBA" id="ARBA00022989"/>
    </source>
</evidence>
<dbReference type="EMBL" id="MG816188">
    <property type="protein sequence ID" value="AYM55651.1"/>
    <property type="molecule type" value="mRNA"/>
</dbReference>
<keyword evidence="11" id="KW-0472">Membrane</keyword>
<dbReference type="GO" id="GO:0016705">
    <property type="term" value="F:oxidoreductase activity, acting on paired donors, with incorporation or reduction of molecular oxygen"/>
    <property type="evidence" value="ECO:0007669"/>
    <property type="project" value="InterPro"/>
</dbReference>
<dbReference type="PANTHER" id="PTHR47955">
    <property type="entry name" value="CYTOCHROME P450 FAMILY 71 PROTEIN"/>
    <property type="match status" value="1"/>
</dbReference>
<dbReference type="FunFam" id="1.10.630.10:FF:000011">
    <property type="entry name" value="Cytochrome P450 83B1"/>
    <property type="match status" value="1"/>
</dbReference>
<evidence type="ECO:0000256" key="6">
    <source>
        <dbReference type="ARBA" id="ARBA00022723"/>
    </source>
</evidence>
<evidence type="ECO:0000256" key="8">
    <source>
        <dbReference type="ARBA" id="ARBA00023002"/>
    </source>
</evidence>
<accession>A0A3G2CJX7</accession>
<protein>
    <submittedName>
        <fullName evidence="15">Cytochrome p450</fullName>
    </submittedName>
</protein>
<organism evidence="15">
    <name type="scientific">Croton stellatopilosus</name>
    <dbReference type="NCBI Taxonomy" id="431156"/>
    <lineage>
        <taxon>Eukaryota</taxon>
        <taxon>Viridiplantae</taxon>
        <taxon>Streptophyta</taxon>
        <taxon>Embryophyta</taxon>
        <taxon>Tracheophyta</taxon>
        <taxon>Spermatophyta</taxon>
        <taxon>Magnoliopsida</taxon>
        <taxon>eudicotyledons</taxon>
        <taxon>Gunneridae</taxon>
        <taxon>Pentapetalae</taxon>
        <taxon>rosids</taxon>
        <taxon>fabids</taxon>
        <taxon>Malpighiales</taxon>
        <taxon>Euphorbiaceae</taxon>
        <taxon>Crotonoideae</taxon>
        <taxon>Crotoneae</taxon>
        <taxon>Croton</taxon>
    </lineage>
</organism>
<evidence type="ECO:0000256" key="5">
    <source>
        <dbReference type="ARBA" id="ARBA00022692"/>
    </source>
</evidence>
<keyword evidence="14" id="KW-0732">Signal</keyword>
<comment type="cofactor">
    <cofactor evidence="1 12">
        <name>heme</name>
        <dbReference type="ChEBI" id="CHEBI:30413"/>
    </cofactor>
</comment>
<evidence type="ECO:0000256" key="13">
    <source>
        <dbReference type="RuleBase" id="RU000461"/>
    </source>
</evidence>
<proteinExistence type="evidence at transcript level"/>
<keyword evidence="4 12" id="KW-0349">Heme</keyword>
<dbReference type="PROSITE" id="PS00086">
    <property type="entry name" value="CYTOCHROME_P450"/>
    <property type="match status" value="1"/>
</dbReference>
<evidence type="ECO:0000256" key="1">
    <source>
        <dbReference type="ARBA" id="ARBA00001971"/>
    </source>
</evidence>
<dbReference type="Gene3D" id="1.10.630.10">
    <property type="entry name" value="Cytochrome P450"/>
    <property type="match status" value="1"/>
</dbReference>
<feature type="chain" id="PRO_5018047366" evidence="14">
    <location>
        <begin position="25"/>
        <end position="495"/>
    </location>
</feature>
<dbReference type="GO" id="GO:0020037">
    <property type="term" value="F:heme binding"/>
    <property type="evidence" value="ECO:0007669"/>
    <property type="project" value="InterPro"/>
</dbReference>
<comment type="subcellular location">
    <subcellularLocation>
        <location evidence="2">Membrane</location>
        <topology evidence="2">Single-pass membrane protein</topology>
    </subcellularLocation>
</comment>
<dbReference type="CDD" id="cd11072">
    <property type="entry name" value="CYP71-like"/>
    <property type="match status" value="1"/>
</dbReference>
<dbReference type="InterPro" id="IPR001128">
    <property type="entry name" value="Cyt_P450"/>
</dbReference>
<keyword evidence="7" id="KW-1133">Transmembrane helix</keyword>
<evidence type="ECO:0000256" key="12">
    <source>
        <dbReference type="PIRSR" id="PIRSR602401-1"/>
    </source>
</evidence>
<dbReference type="InterPro" id="IPR017972">
    <property type="entry name" value="Cyt_P450_CS"/>
</dbReference>
<keyword evidence="8 13" id="KW-0560">Oxidoreductase</keyword>
<dbReference type="PANTHER" id="PTHR47955:SF22">
    <property type="entry name" value="CYTOCHROME P450 83B1-LIKE"/>
    <property type="match status" value="1"/>
</dbReference>
<dbReference type="AlphaFoldDB" id="A0A3G2CJX7"/>
<dbReference type="InterPro" id="IPR036396">
    <property type="entry name" value="Cyt_P450_sf"/>
</dbReference>
<reference evidence="15" key="1">
    <citation type="submission" date="2018-01" db="EMBL/GenBank/DDBJ databases">
        <title>Identification of Cytochrome P450 in Croton stellatopilosus Transcriptome.</title>
        <authorList>
            <person name="Sintupachee S."/>
            <person name="De-Eknamkul W."/>
        </authorList>
    </citation>
    <scope>NUCLEOTIDE SEQUENCE</scope>
</reference>
<dbReference type="SUPFAM" id="SSF48264">
    <property type="entry name" value="Cytochrome P450"/>
    <property type="match status" value="1"/>
</dbReference>
<keyword evidence="6 12" id="KW-0479">Metal-binding</keyword>
<dbReference type="PRINTS" id="PR00463">
    <property type="entry name" value="EP450I"/>
</dbReference>
<evidence type="ECO:0000256" key="14">
    <source>
        <dbReference type="SAM" id="SignalP"/>
    </source>
</evidence>
<name>A0A3G2CJX7_9ROSI</name>
<dbReference type="GO" id="GO:0004497">
    <property type="term" value="F:monooxygenase activity"/>
    <property type="evidence" value="ECO:0007669"/>
    <property type="project" value="UniProtKB-KW"/>
</dbReference>
<keyword evidence="10 13" id="KW-0503">Monooxygenase</keyword>
<feature type="binding site" description="axial binding residue" evidence="12">
    <location>
        <position position="437"/>
    </location>
    <ligand>
        <name>heme</name>
        <dbReference type="ChEBI" id="CHEBI:30413"/>
    </ligand>
    <ligandPart>
        <name>Fe</name>
        <dbReference type="ChEBI" id="CHEBI:18248"/>
    </ligandPart>
</feature>
<sequence>MASFTIVVLASAVILSFLIQKLRNKRNSNLPPAPKGLPLIGNLHQFDSSTSHFQFWQLSKKYGALMSLKFGSAQVLVVSSSKMAKQIMKTHHLKFSNRPTNLALQRFSYDGLDLAFAPCNSYSIEMKKICMVHLLSSSRVKSFRPIREFEVLQVLEKISKLAVASKSIDLSECLISLAIDIICRVGFGKKYDEHEKQKLQELLRETEHLFTSLFVSDYFVFGRFIDKLSGLMHRLEKNFKELDNFLDNIIQEHLHSTTSNAHKQEDIIDILLQILKDGSSKVDLTLNHIKAVLMNILTGASDTIPATVIWVMTYLMKNPLVMDKVQEEIRSIVGNKGFVYEDDIVNLTYLKFVIKETLRMQPPILLIPRESSEHCNLEGYQIPPKTQIFVNLWAIGRDPEVWENPEEFCPERFMGETVNFYGKNFELIPFGSGRRACPGISMGLATVELCLANLLYKFDWKMPIGLMKEDLDLETLPGITRHKKNPLCLMARIYT</sequence>
<keyword evidence="9 12" id="KW-0408">Iron</keyword>
<evidence type="ECO:0000256" key="3">
    <source>
        <dbReference type="ARBA" id="ARBA00010617"/>
    </source>
</evidence>
<evidence type="ECO:0000256" key="9">
    <source>
        <dbReference type="ARBA" id="ARBA00023004"/>
    </source>
</evidence>
<gene>
    <name evidence="15" type="primary">CYP83F57</name>
</gene>
<evidence type="ECO:0000256" key="2">
    <source>
        <dbReference type="ARBA" id="ARBA00004167"/>
    </source>
</evidence>
<dbReference type="PRINTS" id="PR00385">
    <property type="entry name" value="P450"/>
</dbReference>
<evidence type="ECO:0000313" key="15">
    <source>
        <dbReference type="EMBL" id="AYM55651.1"/>
    </source>
</evidence>
<keyword evidence="5" id="KW-0812">Transmembrane</keyword>
<dbReference type="InterPro" id="IPR002401">
    <property type="entry name" value="Cyt_P450_E_grp-I"/>
</dbReference>
<feature type="signal peptide" evidence="14">
    <location>
        <begin position="1"/>
        <end position="24"/>
    </location>
</feature>
<dbReference type="GO" id="GO:0016020">
    <property type="term" value="C:membrane"/>
    <property type="evidence" value="ECO:0007669"/>
    <property type="project" value="UniProtKB-SubCell"/>
</dbReference>
<evidence type="ECO:0000256" key="4">
    <source>
        <dbReference type="ARBA" id="ARBA00022617"/>
    </source>
</evidence>
<evidence type="ECO:0000256" key="10">
    <source>
        <dbReference type="ARBA" id="ARBA00023033"/>
    </source>
</evidence>
<dbReference type="Pfam" id="PF00067">
    <property type="entry name" value="p450"/>
    <property type="match status" value="1"/>
</dbReference>
<evidence type="ECO:0000256" key="11">
    <source>
        <dbReference type="ARBA" id="ARBA00023136"/>
    </source>
</evidence>